<gene>
    <name evidence="2" type="ORF">CPUR_00739</name>
</gene>
<evidence type="ECO:0000313" key="2">
    <source>
        <dbReference type="EMBL" id="CCE27267.1"/>
    </source>
</evidence>
<sequence>MEAFTEALPEGDAKTIISGFMRDTVARMSQLLERGYSVTPNSDLPQLASPIRQSGRVPFQTSAPAVAVTASVSAAGRHTAAQPTNQHKRARLPLKALSVNVQNSGTSNDTALALGHQHEYDVIQVQEPYAAWLGGRQMLKTHPGFKTFAPPVPWTSQHDTPRAITYVRKGLRTYQLPIAHTRYAVWVVIQGVTFVNMYRSPRQSETLEALLRWTPSGPTVVTGDFNASHVTWQSGRQRALGNEIAEWACDHALQLLNTPDVPTHHQGGVLGLAFSNVAYAESDVNDLRETGSDHRTLDITIPLGMIRTCPTLKHILGPTAAEEQAFKAAVNTDLSDALQGSLHSAGLNPKGNWAVWWNQDCGIAHKVLLAARRRAAWEEEEVDTKSFINSADTEKAVYAISAWAKRTTASTRPPPLLSNDRYHVTAGTRRRSCGGLNSSVLALGTTTHWGESLPSLVRCDPPRGMASCLLTNATSLELGHYPRAFRDAEVVMLIKPGKTDLSSPKFYRLISLTSCLGKALGRIWAWRLSHISIREGVLLPKRSATDIAAALTHDVETALEDCKVATMVTMVTMDVEGAFDCYDSMSMWGMSMAWNVVSRRKGLPNPPSSLPYIQPIYQLLSQGERYGYADDTAQLVVGSSLEFTISRASRGVEELLAWGRDNAITFDPDKTEVMHFSRRNARRDDAHDAPLRHGDPEIIPKLTMRWLGVFFDRKLTDRKLTDRKLTDRKLTFKGHIDHWVGRANRLAGHLRSIANTHHGPPPWLTRKAVKACVEPVLY</sequence>
<dbReference type="Gene3D" id="3.60.10.10">
    <property type="entry name" value="Endonuclease/exonuclease/phosphatase"/>
    <property type="match status" value="1"/>
</dbReference>
<dbReference type="EMBL" id="CAGA01000003">
    <property type="protein sequence ID" value="CCE27267.1"/>
    <property type="molecule type" value="Genomic_DNA"/>
</dbReference>
<name>M1VU72_CLAP2</name>
<dbReference type="SUPFAM" id="SSF56219">
    <property type="entry name" value="DNase I-like"/>
    <property type="match status" value="1"/>
</dbReference>
<proteinExistence type="predicted"/>
<dbReference type="AlphaFoldDB" id="M1VU72"/>
<dbReference type="PANTHER" id="PTHR33481">
    <property type="entry name" value="REVERSE TRANSCRIPTASE"/>
    <property type="match status" value="1"/>
</dbReference>
<dbReference type="STRING" id="1111077.M1VU72"/>
<feature type="domain" description="Endonuclease/exonuclease/phosphatase" evidence="1">
    <location>
        <begin position="193"/>
        <end position="296"/>
    </location>
</feature>
<evidence type="ECO:0000259" key="1">
    <source>
        <dbReference type="Pfam" id="PF14529"/>
    </source>
</evidence>
<organism evidence="2 3">
    <name type="scientific">Claviceps purpurea (strain 20.1)</name>
    <name type="common">Ergot fungus</name>
    <name type="synonym">Sphacelia segetum</name>
    <dbReference type="NCBI Taxonomy" id="1111077"/>
    <lineage>
        <taxon>Eukaryota</taxon>
        <taxon>Fungi</taxon>
        <taxon>Dikarya</taxon>
        <taxon>Ascomycota</taxon>
        <taxon>Pezizomycotina</taxon>
        <taxon>Sordariomycetes</taxon>
        <taxon>Hypocreomycetidae</taxon>
        <taxon>Hypocreales</taxon>
        <taxon>Clavicipitaceae</taxon>
        <taxon>Claviceps</taxon>
    </lineage>
</organism>
<protein>
    <recommendedName>
        <fullName evidence="1">Endonuclease/exonuclease/phosphatase domain-containing protein</fullName>
    </recommendedName>
</protein>
<dbReference type="Proteomes" id="UP000016801">
    <property type="component" value="Unassembled WGS sequence"/>
</dbReference>
<dbReference type="HOGENOM" id="CLU_000680_23_3_1"/>
<keyword evidence="3" id="KW-1185">Reference proteome</keyword>
<comment type="caution">
    <text evidence="2">The sequence shown here is derived from an EMBL/GenBank/DDBJ whole genome shotgun (WGS) entry which is preliminary data.</text>
</comment>
<reference evidence="2 3" key="1">
    <citation type="journal article" date="2013" name="PLoS Genet.">
        <title>Plant-symbiotic fungi as chemical engineers: Multi-genome analysis of the Clavicipitaceae reveals dynamics of alkaloid loci.</title>
        <authorList>
            <person name="Schardl C.L."/>
            <person name="Young C.A."/>
            <person name="Hesse U."/>
            <person name="Amyotte S.G."/>
            <person name="Andreeva K."/>
            <person name="Calie P.J."/>
            <person name="Fleetwood D.J."/>
            <person name="Haws D.C."/>
            <person name="Moore N."/>
            <person name="Oeser B."/>
            <person name="Panaccione D.G."/>
            <person name="Schweri K.K."/>
            <person name="Voisey C.R."/>
            <person name="Farman M.L."/>
            <person name="Jaromczyk J.W."/>
            <person name="Roe B.A."/>
            <person name="O'Sullivan D.M."/>
            <person name="Scott B."/>
            <person name="Tudzynski P."/>
            <person name="An Z."/>
            <person name="Arnaoudova E.G."/>
            <person name="Bullock C.T."/>
            <person name="Charlton N.D."/>
            <person name="Chen L."/>
            <person name="Cox M."/>
            <person name="Dinkins R.D."/>
            <person name="Florea S."/>
            <person name="Glenn A.E."/>
            <person name="Gordon A."/>
            <person name="Gueldener U."/>
            <person name="Harris D.R."/>
            <person name="Hollin W."/>
            <person name="Jaromczyk J."/>
            <person name="Johnson R.D."/>
            <person name="Khan A.K."/>
            <person name="Leistner E."/>
            <person name="Leuchtmann A."/>
            <person name="Li C."/>
            <person name="Liu J."/>
            <person name="Liu J."/>
            <person name="Liu M."/>
            <person name="Mace W."/>
            <person name="Machado C."/>
            <person name="Nagabhyru P."/>
            <person name="Pan J."/>
            <person name="Schmid J."/>
            <person name="Sugawara K."/>
            <person name="Steiner U."/>
            <person name="Takach J.E."/>
            <person name="Tanaka E."/>
            <person name="Webb J.S."/>
            <person name="Wilson E.V."/>
            <person name="Wiseman J.L."/>
            <person name="Yoshida R."/>
            <person name="Zeng Z."/>
        </authorList>
    </citation>
    <scope>NUCLEOTIDE SEQUENCE [LARGE SCALE GENOMIC DNA]</scope>
    <source>
        <strain evidence="2 3">20.1</strain>
    </source>
</reference>
<dbReference type="eggNOG" id="KOG1075">
    <property type="taxonomic scope" value="Eukaryota"/>
</dbReference>
<accession>M1VU72</accession>
<dbReference type="OrthoDB" id="5152453at2759"/>
<dbReference type="Pfam" id="PF14529">
    <property type="entry name" value="Exo_endo_phos_2"/>
    <property type="match status" value="1"/>
</dbReference>
<dbReference type="PANTHER" id="PTHR33481:SF1">
    <property type="entry name" value="ENDONUCLEASE_EXONUCLEASE_PHOSPHATASE DOMAIN-CONTAINING PROTEIN-RELATED"/>
    <property type="match status" value="1"/>
</dbReference>
<dbReference type="GO" id="GO:0003824">
    <property type="term" value="F:catalytic activity"/>
    <property type="evidence" value="ECO:0007669"/>
    <property type="project" value="InterPro"/>
</dbReference>
<dbReference type="InterPro" id="IPR005135">
    <property type="entry name" value="Endo/exonuclease/phosphatase"/>
</dbReference>
<evidence type="ECO:0000313" key="3">
    <source>
        <dbReference type="Proteomes" id="UP000016801"/>
    </source>
</evidence>
<dbReference type="InterPro" id="IPR036691">
    <property type="entry name" value="Endo/exonu/phosph_ase_sf"/>
</dbReference>
<dbReference type="VEuPathDB" id="FungiDB:CPUR_00739"/>